<evidence type="ECO:0000256" key="3">
    <source>
        <dbReference type="ARBA" id="ARBA00023125"/>
    </source>
</evidence>
<dbReference type="InterPro" id="IPR047653">
    <property type="entry name" value="Tn3-like_transpos"/>
</dbReference>
<dbReference type="Proteomes" id="UP000214600">
    <property type="component" value="Unassembled WGS sequence"/>
</dbReference>
<feature type="domain" description="DUF4158" evidence="6">
    <location>
        <begin position="13"/>
        <end position="167"/>
    </location>
</feature>
<organism evidence="7 8">
    <name type="scientific">Burkholderia aenigmatica</name>
    <dbReference type="NCBI Taxonomy" id="2015348"/>
    <lineage>
        <taxon>Bacteria</taxon>
        <taxon>Pseudomonadati</taxon>
        <taxon>Pseudomonadota</taxon>
        <taxon>Betaproteobacteria</taxon>
        <taxon>Burkholderiales</taxon>
        <taxon>Burkholderiaceae</taxon>
        <taxon>Burkholderia</taxon>
        <taxon>Burkholderia cepacia complex</taxon>
    </lineage>
</organism>
<evidence type="ECO:0000256" key="1">
    <source>
        <dbReference type="ARBA" id="ARBA00009402"/>
    </source>
</evidence>
<evidence type="ECO:0000256" key="4">
    <source>
        <dbReference type="ARBA" id="ARBA00023172"/>
    </source>
</evidence>
<dbReference type="EMBL" id="NKFA01000028">
    <property type="protein sequence ID" value="OXI35422.1"/>
    <property type="molecule type" value="Genomic_DNA"/>
</dbReference>
<evidence type="ECO:0000259" key="5">
    <source>
        <dbReference type="Pfam" id="PF01526"/>
    </source>
</evidence>
<feature type="domain" description="Tn3 transposase DDE" evidence="5">
    <location>
        <begin position="568"/>
        <end position="953"/>
    </location>
</feature>
<protein>
    <submittedName>
        <fullName evidence="7">Transposase</fullName>
    </submittedName>
</protein>
<sequence>MPGLEFRYVGQDRLPARLSEFDVERYFALSDSDVAAINERFRRDRRAGAAVQLVFLRASGHTLDHVGTLPRQLLRYVGERLGLPTPSIASLRTLYQRYKTQYEHQVWACEYLGLTSMGADQWSGLEAWMRQDAAESLALDELVQHAHHWLYERRLLIPAERTLRDLGRAIWAEAERGLLATIQATVSNAQLVRADAVLSTQHGTSGMTVLEWLKTPPARHSPSTITETLSKVRFLKSLGVHTWVLDAVPIEKQRAYAQRIQARRPAKVRELKASTRTIELIFFLHVTLLELTDALLYQTGRRVSDLVRHAYDRTTVKQARSAVEYRQQLIAIKAMVNDTRRSAEERLAEISKLLEDLSDKPPTSHAASVRETLTDDHHRIRNLLVPLRELELSGREAEPSLRQLELLGTLHDRGATELPADCEVPVSASWRDLVEGKDRVRAMRALEASAITGLRKGLRRGSVWISHSLSFRARDQMLIPPAQWERERDRHLSSLGLPHKAEPFLARLSSHLKAGLAALEEAREAGRVTVGTDGALHLSALEALPTDGIPRRTRDLMFKEIGTTQLADLLIEMDVHTGFSETLLARRARDANELVSLYVALIAHGTDLDAKSVVAMVPQLDLAPIATAMRALEMPGRLARANERVVEFQRTHPITELWGTGRHASSDSMSLDTSPHLFYARVDPRRRTHAVGIYTHVLDQHGIVYNQPIVLNERQAGVAIEGVLRHNESRDDGGLLRLSVDTHGYTSVGMAVSKLLGFDLCPGLRNLAERKLYLPRGFAVSEGLAPAVAYDVSLKAIRDGWDELLRLVASIQSGRVSAVVALQRFGSAAQGDPVHRAGDQLGKLLRTLFLCDYFSNVAFRRELHTLLNRGESVHQLQRAIYTGRVAPERGRRRDEMVAISGSLTLLTNLVIAWNTQRMQATVNDWRHKGRQVDDEWLRRMGPAHFAHVNFRGTLSFPVDRYGDVLLEAAPWQRGTGS</sequence>
<keyword evidence="4" id="KW-0233">DNA recombination</keyword>
<dbReference type="GO" id="GO:0006313">
    <property type="term" value="P:DNA transposition"/>
    <property type="evidence" value="ECO:0007669"/>
    <property type="project" value="InterPro"/>
</dbReference>
<name>A0A228HZQ9_9BURK</name>
<comment type="similarity">
    <text evidence="1">Belongs to the transposase 7 family.</text>
</comment>
<dbReference type="AlphaFoldDB" id="A0A228HZQ9"/>
<comment type="caution">
    <text evidence="7">The sequence shown here is derived from an EMBL/GenBank/DDBJ whole genome shotgun (WGS) entry which is preliminary data.</text>
</comment>
<dbReference type="Pfam" id="PF13700">
    <property type="entry name" value="DUF4158"/>
    <property type="match status" value="1"/>
</dbReference>
<dbReference type="GO" id="GO:0003677">
    <property type="term" value="F:DNA binding"/>
    <property type="evidence" value="ECO:0007669"/>
    <property type="project" value="UniProtKB-KW"/>
</dbReference>
<dbReference type="InterPro" id="IPR025296">
    <property type="entry name" value="DUF4158"/>
</dbReference>
<dbReference type="RefSeq" id="WP_059888142.1">
    <property type="nucleotide sequence ID" value="NZ_CP091649.1"/>
</dbReference>
<evidence type="ECO:0000313" key="8">
    <source>
        <dbReference type="Proteomes" id="UP000214600"/>
    </source>
</evidence>
<reference evidence="8" key="1">
    <citation type="submission" date="2017-06" db="EMBL/GenBank/DDBJ databases">
        <authorList>
            <person name="LiPuma J."/>
            <person name="Spilker T."/>
        </authorList>
    </citation>
    <scope>NUCLEOTIDE SEQUENCE [LARGE SCALE GENOMIC DNA]</scope>
    <source>
        <strain evidence="8">AU17325</strain>
    </source>
</reference>
<dbReference type="InterPro" id="IPR002513">
    <property type="entry name" value="Tn3_Tnp_DDE_dom"/>
</dbReference>
<evidence type="ECO:0000259" key="6">
    <source>
        <dbReference type="Pfam" id="PF13700"/>
    </source>
</evidence>
<keyword evidence="2" id="KW-0815">Transposition</keyword>
<evidence type="ECO:0000313" key="7">
    <source>
        <dbReference type="EMBL" id="OXI35422.1"/>
    </source>
</evidence>
<accession>A0A228HZQ9</accession>
<reference evidence="7 8" key="2">
    <citation type="submission" date="2017-08" db="EMBL/GenBank/DDBJ databases">
        <title>WGS of novel Burkholderia cepaca complex species.</title>
        <authorList>
            <person name="Lipuma J."/>
            <person name="Spilker T."/>
        </authorList>
    </citation>
    <scope>NUCLEOTIDE SEQUENCE [LARGE SCALE GENOMIC DNA]</scope>
    <source>
        <strain evidence="7 8">AU17325</strain>
    </source>
</reference>
<keyword evidence="3" id="KW-0238">DNA-binding</keyword>
<proteinExistence type="inferred from homology"/>
<dbReference type="GO" id="GO:0004803">
    <property type="term" value="F:transposase activity"/>
    <property type="evidence" value="ECO:0007669"/>
    <property type="project" value="InterPro"/>
</dbReference>
<evidence type="ECO:0000256" key="2">
    <source>
        <dbReference type="ARBA" id="ARBA00022578"/>
    </source>
</evidence>
<gene>
    <name evidence="7" type="ORF">CFB84_37155</name>
</gene>
<dbReference type="Pfam" id="PF01526">
    <property type="entry name" value="DDE_Tnp_Tn3"/>
    <property type="match status" value="1"/>
</dbReference>
<dbReference type="NCBIfam" id="NF033527">
    <property type="entry name" value="transpos_Tn3"/>
    <property type="match status" value="1"/>
</dbReference>
<dbReference type="OrthoDB" id="5292689at2"/>